<comment type="caution">
    <text evidence="2">The sequence shown here is derived from an EMBL/GenBank/DDBJ whole genome shotgun (WGS) entry which is preliminary data.</text>
</comment>
<keyword evidence="3" id="KW-1185">Reference proteome</keyword>
<keyword evidence="1" id="KW-0732">Signal</keyword>
<evidence type="ECO:0008006" key="4">
    <source>
        <dbReference type="Google" id="ProtNLM"/>
    </source>
</evidence>
<organism evidence="2 3">
    <name type="scientific">Metarhizobium album</name>
    <dbReference type="NCBI Taxonomy" id="2182425"/>
    <lineage>
        <taxon>Bacteria</taxon>
        <taxon>Pseudomonadati</taxon>
        <taxon>Pseudomonadota</taxon>
        <taxon>Alphaproteobacteria</taxon>
        <taxon>Hyphomicrobiales</taxon>
        <taxon>Rhizobiaceae</taxon>
        <taxon>Metarhizobium</taxon>
    </lineage>
</organism>
<gene>
    <name evidence="2" type="ORF">DEM27_05545</name>
</gene>
<dbReference type="Proteomes" id="UP000245252">
    <property type="component" value="Unassembled WGS sequence"/>
</dbReference>
<evidence type="ECO:0000313" key="2">
    <source>
        <dbReference type="EMBL" id="PWE57105.1"/>
    </source>
</evidence>
<accession>A0A2U2DUV8</accession>
<feature type="signal peptide" evidence="1">
    <location>
        <begin position="1"/>
        <end position="26"/>
    </location>
</feature>
<name>A0A2U2DUV8_9HYPH</name>
<dbReference type="AlphaFoldDB" id="A0A2U2DUV8"/>
<evidence type="ECO:0000313" key="3">
    <source>
        <dbReference type="Proteomes" id="UP000245252"/>
    </source>
</evidence>
<evidence type="ECO:0000256" key="1">
    <source>
        <dbReference type="SAM" id="SignalP"/>
    </source>
</evidence>
<reference evidence="2 3" key="1">
    <citation type="submission" date="2018-05" db="EMBL/GenBank/DDBJ databases">
        <title>The draft genome of strain NS-104.</title>
        <authorList>
            <person name="Hang P."/>
            <person name="Jiang J."/>
        </authorList>
    </citation>
    <scope>NUCLEOTIDE SEQUENCE [LARGE SCALE GENOMIC DNA]</scope>
    <source>
        <strain evidence="2 3">NS-104</strain>
    </source>
</reference>
<proteinExistence type="predicted"/>
<feature type="chain" id="PRO_5015420778" description="BA14K family protein" evidence="1">
    <location>
        <begin position="27"/>
        <end position="102"/>
    </location>
</feature>
<dbReference type="EMBL" id="QFBC01000002">
    <property type="protein sequence ID" value="PWE57105.1"/>
    <property type="molecule type" value="Genomic_DNA"/>
</dbReference>
<sequence>MTRLIQKTFGAFILAAISLTSFEATAAPVLTGKPEIASKVEQVNHRRHHYRDREWSGWERRKHWRRHHDRRDYWDDDYGYRHREYRHHRRHRDGASFGFYFD</sequence>
<dbReference type="RefSeq" id="WP_109457208.1">
    <property type="nucleotide sequence ID" value="NZ_QFBC01000002.1"/>
</dbReference>
<protein>
    <recommendedName>
        <fullName evidence="4">BA14K family protein</fullName>
    </recommendedName>
</protein>